<keyword evidence="4" id="KW-1185">Reference proteome</keyword>
<dbReference type="RefSeq" id="WP_220209606.1">
    <property type="nucleotide sequence ID" value="NZ_BNJK01000002.1"/>
</dbReference>
<organism evidence="3 4">
    <name type="scientific">Reticulibacter mediterranei</name>
    <dbReference type="NCBI Taxonomy" id="2778369"/>
    <lineage>
        <taxon>Bacteria</taxon>
        <taxon>Bacillati</taxon>
        <taxon>Chloroflexota</taxon>
        <taxon>Ktedonobacteria</taxon>
        <taxon>Ktedonobacterales</taxon>
        <taxon>Reticulibacteraceae</taxon>
        <taxon>Reticulibacter</taxon>
    </lineage>
</organism>
<dbReference type="Pfam" id="PF13490">
    <property type="entry name" value="zf-HC2"/>
    <property type="match status" value="1"/>
</dbReference>
<keyword evidence="1" id="KW-0472">Membrane</keyword>
<proteinExistence type="predicted"/>
<dbReference type="AlphaFoldDB" id="A0A8J3IUU0"/>
<dbReference type="InterPro" id="IPR027383">
    <property type="entry name" value="Znf_put"/>
</dbReference>
<name>A0A8J3IUU0_9CHLR</name>
<feature type="transmembrane region" description="Helical" evidence="1">
    <location>
        <begin position="81"/>
        <end position="103"/>
    </location>
</feature>
<keyword evidence="1" id="KW-0812">Transmembrane</keyword>
<gene>
    <name evidence="3" type="ORF">KSF_089860</name>
</gene>
<keyword evidence="1" id="KW-1133">Transmembrane helix</keyword>
<evidence type="ECO:0000313" key="4">
    <source>
        <dbReference type="Proteomes" id="UP000597444"/>
    </source>
</evidence>
<sequence length="250" mass="28161">MNCDDVQDLIDGYVDGELDLVRSLEIEQHLQKCVTCMQEYKNRQILHRAISNGNFYYRAPASLQKRIQSSMKSSPPPLRGIAWRTLIAAAALTLLLIVAWNVVRFVMLTSTTNSLTQEVLASHIRSLMPGHLVDVSSSNQHTVKPWFNGKLDFSPPVVDLAQQGYPLIGGRLDYVRNKAVAVLVYQHGGHVINLFVWPEGQNEGQGTTSITQQGYHILSWNRSGMSYWVVSDLEEAQLQEFVRLVQQNTP</sequence>
<reference evidence="3" key="1">
    <citation type="submission" date="2020-10" db="EMBL/GenBank/DDBJ databases">
        <title>Taxonomic study of unclassified bacteria belonging to the class Ktedonobacteria.</title>
        <authorList>
            <person name="Yabe S."/>
            <person name="Wang C.M."/>
            <person name="Zheng Y."/>
            <person name="Sakai Y."/>
            <person name="Cavaletti L."/>
            <person name="Monciardini P."/>
            <person name="Donadio S."/>
        </authorList>
    </citation>
    <scope>NUCLEOTIDE SEQUENCE</scope>
    <source>
        <strain evidence="3">ID150040</strain>
    </source>
</reference>
<dbReference type="Proteomes" id="UP000597444">
    <property type="component" value="Unassembled WGS sequence"/>
</dbReference>
<evidence type="ECO:0000313" key="3">
    <source>
        <dbReference type="EMBL" id="GHO98938.1"/>
    </source>
</evidence>
<protein>
    <submittedName>
        <fullName evidence="3">Membrane protein</fullName>
    </submittedName>
</protein>
<feature type="domain" description="Putative zinc-finger" evidence="2">
    <location>
        <begin position="3"/>
        <end position="36"/>
    </location>
</feature>
<dbReference type="EMBL" id="BNJK01000002">
    <property type="protein sequence ID" value="GHO98938.1"/>
    <property type="molecule type" value="Genomic_DNA"/>
</dbReference>
<comment type="caution">
    <text evidence="3">The sequence shown here is derived from an EMBL/GenBank/DDBJ whole genome shotgun (WGS) entry which is preliminary data.</text>
</comment>
<evidence type="ECO:0000259" key="2">
    <source>
        <dbReference type="Pfam" id="PF13490"/>
    </source>
</evidence>
<accession>A0A8J3IUU0</accession>
<evidence type="ECO:0000256" key="1">
    <source>
        <dbReference type="SAM" id="Phobius"/>
    </source>
</evidence>